<dbReference type="Proteomes" id="UP001330434">
    <property type="component" value="Chromosome"/>
</dbReference>
<organism evidence="2 3">
    <name type="scientific">Candidatus Bealeia paramacronuclearis</name>
    <dbReference type="NCBI Taxonomy" id="1921001"/>
    <lineage>
        <taxon>Bacteria</taxon>
        <taxon>Pseudomonadati</taxon>
        <taxon>Pseudomonadota</taxon>
        <taxon>Alphaproteobacteria</taxon>
        <taxon>Holosporales</taxon>
        <taxon>Holosporaceae</taxon>
        <taxon>Candidatus Bealeia</taxon>
    </lineage>
</organism>
<proteinExistence type="predicted"/>
<dbReference type="EMBL" id="CP133270">
    <property type="protein sequence ID" value="WVX66321.1"/>
    <property type="molecule type" value="Genomic_DNA"/>
</dbReference>
<accession>A0ABZ2C1D9</accession>
<feature type="signal peptide" evidence="1">
    <location>
        <begin position="1"/>
        <end position="21"/>
    </location>
</feature>
<evidence type="ECO:0000313" key="2">
    <source>
        <dbReference type="EMBL" id="WVX66321.1"/>
    </source>
</evidence>
<keyword evidence="1" id="KW-0732">Signal</keyword>
<gene>
    <name evidence="2" type="ORF">Bealeia1_00497</name>
</gene>
<keyword evidence="3" id="KW-1185">Reference proteome</keyword>
<name>A0ABZ2C1D9_9PROT</name>
<evidence type="ECO:0000313" key="3">
    <source>
        <dbReference type="Proteomes" id="UP001330434"/>
    </source>
</evidence>
<reference evidence="2 3" key="1">
    <citation type="journal article" date="2024" name="Environ. Microbiol.">
        <title>Novel evolutionary insights on the interactions of the Holosporales (Alphaproteobacteria) with eukaryotic hosts from comparative genomics.</title>
        <authorList>
            <person name="Giovannini M."/>
            <person name="Petroni G."/>
            <person name="Castelli M."/>
        </authorList>
    </citation>
    <scope>NUCLEOTIDE SEQUENCE [LARGE SCALE GENOMIC DNA]</scope>
    <source>
        <strain evidence="2 3">US_Bl 15I1</strain>
    </source>
</reference>
<protein>
    <submittedName>
        <fullName evidence="2">Uncharacterized protein</fullName>
    </submittedName>
</protein>
<sequence>MKNISYILLLMLNFLNYQVSACGEGCSNNDDCKNKPTKDYCNFCDPLELNKCVDWETYLKSVSVKNSSFYPVLH</sequence>
<evidence type="ECO:0000256" key="1">
    <source>
        <dbReference type="SAM" id="SignalP"/>
    </source>
</evidence>
<feature type="chain" id="PRO_5045309280" evidence="1">
    <location>
        <begin position="22"/>
        <end position="74"/>
    </location>
</feature>